<comment type="caution">
    <text evidence="1">The sequence shown here is derived from an EMBL/GenBank/DDBJ whole genome shotgun (WGS) entry which is preliminary data.</text>
</comment>
<evidence type="ECO:0000313" key="1">
    <source>
        <dbReference type="EMBL" id="MES1923451.1"/>
    </source>
</evidence>
<proteinExistence type="predicted"/>
<organism evidence="1 2">
    <name type="scientific">Bonamia ostreae</name>
    <dbReference type="NCBI Taxonomy" id="126728"/>
    <lineage>
        <taxon>Eukaryota</taxon>
        <taxon>Sar</taxon>
        <taxon>Rhizaria</taxon>
        <taxon>Endomyxa</taxon>
        <taxon>Ascetosporea</taxon>
        <taxon>Haplosporida</taxon>
        <taxon>Bonamia</taxon>
    </lineage>
</organism>
<feature type="non-terminal residue" evidence="1">
    <location>
        <position position="1"/>
    </location>
</feature>
<accession>A0ABV2AUW8</accession>
<protein>
    <submittedName>
        <fullName evidence="1">Uncharacterized protein</fullName>
    </submittedName>
</protein>
<evidence type="ECO:0000313" key="2">
    <source>
        <dbReference type="Proteomes" id="UP001439008"/>
    </source>
</evidence>
<dbReference type="Proteomes" id="UP001439008">
    <property type="component" value="Unassembled WGS sequence"/>
</dbReference>
<gene>
    <name evidence="1" type="ORF">MHBO_005024</name>
</gene>
<reference evidence="1 2" key="1">
    <citation type="journal article" date="2024" name="BMC Biol.">
        <title>Comparative genomics of Ascetosporea gives new insight into the evolutionary basis for animal parasitism in Rhizaria.</title>
        <authorList>
            <person name="Hiltunen Thoren M."/>
            <person name="Onut-Brannstrom I."/>
            <person name="Alfjorden A."/>
            <person name="Peckova H."/>
            <person name="Swords F."/>
            <person name="Hooper C."/>
            <person name="Holzer A.S."/>
            <person name="Bass D."/>
            <person name="Burki F."/>
        </authorList>
    </citation>
    <scope>NUCLEOTIDE SEQUENCE [LARGE SCALE GENOMIC DNA]</scope>
    <source>
        <strain evidence="1">20-A016</strain>
    </source>
</reference>
<name>A0ABV2AUW8_9EUKA</name>
<sequence length="108" mass="12364">NCLWGTSCMYPFSIILQRKDFLNTYCLELEMVKTCRTRYRYCGQGIHIYLPVPSSLLTPIFTLSLYSSILPSFFLCFPILLFPSSLPLSSSLLSLLPFPCTLSAQKYE</sequence>
<keyword evidence="2" id="KW-1185">Reference proteome</keyword>
<dbReference type="EMBL" id="JBDODL010006257">
    <property type="protein sequence ID" value="MES1923451.1"/>
    <property type="molecule type" value="Genomic_DNA"/>
</dbReference>